<evidence type="ECO:0000256" key="1">
    <source>
        <dbReference type="RuleBase" id="RU363021"/>
    </source>
</evidence>
<comment type="subunit">
    <text evidence="1">Component of the mitochondrial contact site and cristae organizing system (MICOS) complex.</text>
</comment>
<feature type="transmembrane region" description="Helical" evidence="1">
    <location>
        <begin position="83"/>
        <end position="100"/>
    </location>
</feature>
<keyword evidence="1" id="KW-0496">Mitochondrion</keyword>
<sequence>MSKNFYKEVDPATDKLIVDKDTDSLQQQPEKLTAFIRDQRLKIADGVEDTKQNVDKIVKKCNEAENKVNSKISSVYADDRSKLGLGVASVIVAMMTGSIMSRRAGRSMKLITPLLLGTFTGLYVFPRTTHNVCDRIYDYELKHFPVLAKKQREIKSELREGLEDCRDFSRKFRKMINEWF</sequence>
<dbReference type="PANTHER" id="PTHR28268">
    <property type="entry name" value="MICOS SUBUNIT MIC26"/>
    <property type="match status" value="1"/>
</dbReference>
<dbReference type="EMBL" id="FXLY01000011">
    <property type="protein sequence ID" value="SMN22368.1"/>
    <property type="molecule type" value="Genomic_DNA"/>
</dbReference>
<comment type="subcellular location">
    <subcellularLocation>
        <location evidence="1">Mitochondrion inner membrane</location>
    </subcellularLocation>
</comment>
<keyword evidence="1" id="KW-0812">Transmembrane</keyword>
<dbReference type="PANTHER" id="PTHR28268:SF1">
    <property type="entry name" value="MICOS SUBUNIT MIC26"/>
    <property type="match status" value="1"/>
</dbReference>
<accession>A0A1X7R9M2</accession>
<dbReference type="Proteomes" id="UP000196158">
    <property type="component" value="Unassembled WGS sequence"/>
</dbReference>
<dbReference type="GO" id="GO:0042407">
    <property type="term" value="P:cristae formation"/>
    <property type="evidence" value="ECO:0007669"/>
    <property type="project" value="InterPro"/>
</dbReference>
<dbReference type="GO" id="GO:0061617">
    <property type="term" value="C:MICOS complex"/>
    <property type="evidence" value="ECO:0007669"/>
    <property type="project" value="UniProtKB-UniRule"/>
</dbReference>
<keyword evidence="3" id="KW-1185">Reference proteome</keyword>
<evidence type="ECO:0000313" key="3">
    <source>
        <dbReference type="Proteomes" id="UP000196158"/>
    </source>
</evidence>
<protein>
    <recommendedName>
        <fullName evidence="1">MICOS complex subunit</fullName>
    </recommendedName>
</protein>
<gene>
    <name evidence="2" type="ORF">KASA_0H01672G</name>
</gene>
<evidence type="ECO:0000313" key="2">
    <source>
        <dbReference type="EMBL" id="SMN22368.1"/>
    </source>
</evidence>
<dbReference type="AlphaFoldDB" id="A0A1X7R9M2"/>
<name>A0A1X7R9M2_9SACH</name>
<dbReference type="Pfam" id="PF09769">
    <property type="entry name" value="ApoO"/>
    <property type="match status" value="1"/>
</dbReference>
<dbReference type="OrthoDB" id="2399148at2759"/>
<reference evidence="2 3" key="1">
    <citation type="submission" date="2017-04" db="EMBL/GenBank/DDBJ databases">
        <authorList>
            <person name="Afonso C.L."/>
            <person name="Miller P.J."/>
            <person name="Scott M.A."/>
            <person name="Spackman E."/>
            <person name="Goraichik I."/>
            <person name="Dimitrov K.M."/>
            <person name="Suarez D.L."/>
            <person name="Swayne D.E."/>
        </authorList>
    </citation>
    <scope>NUCLEOTIDE SEQUENCE [LARGE SCALE GENOMIC DNA]</scope>
</reference>
<keyword evidence="1" id="KW-1133">Transmembrane helix</keyword>
<proteinExistence type="predicted"/>
<dbReference type="GO" id="GO:0044284">
    <property type="term" value="C:mitochondrial crista junction"/>
    <property type="evidence" value="ECO:0007669"/>
    <property type="project" value="TreeGrafter"/>
</dbReference>
<dbReference type="InterPro" id="IPR033181">
    <property type="entry name" value="Mic26_fungi"/>
</dbReference>
<comment type="function">
    <text evidence="1">Component of the MICOS complex, a large protein complex of the mitochondrial inner membrane that plays crucial roles in the maintenance of crista junctions, inner membrane architecture, and formation of contact sites to the outer membrane.</text>
</comment>
<organism evidence="2 3">
    <name type="scientific">Maudiozyma saulgeensis</name>
    <dbReference type="NCBI Taxonomy" id="1789683"/>
    <lineage>
        <taxon>Eukaryota</taxon>
        <taxon>Fungi</taxon>
        <taxon>Dikarya</taxon>
        <taxon>Ascomycota</taxon>
        <taxon>Saccharomycotina</taxon>
        <taxon>Saccharomycetes</taxon>
        <taxon>Saccharomycetales</taxon>
        <taxon>Saccharomycetaceae</taxon>
        <taxon>Maudiozyma</taxon>
    </lineage>
</organism>
<dbReference type="STRING" id="1789683.A0A1X7R9M2"/>
<keyword evidence="1" id="KW-0999">Mitochondrion inner membrane</keyword>
<keyword evidence="1" id="KW-0472">Membrane</keyword>
<dbReference type="InterPro" id="IPR019166">
    <property type="entry name" value="MIC26/MIC27"/>
</dbReference>